<sequence length="296" mass="33824">GDSRPSARPPRPRRFVQGERALVVGGHRLGRRSHLLLPRALHGADRLQDRTTGGRAAAQAYLPTDARKLRGGLRYQLLALLRKQRHRLARLNLFRHAARHPLRLRVGDQPAEELEEHSLFLHLDPVPAPRRDHRPALHPVQPRWRPPVPRVRPRPAELHARAHRPLHRDELADRDLDAALLLRGGATGRDRRFARRWRRGMAADHPDRPADGDTRHRRDRLPLDHLRLERVLLRLQPRLGRQLHRTHLHAPLCHLGRALLGQAGRLQHHGRPPDRAPRLGCPAAARPRSVDGSGQV</sequence>
<reference evidence="2" key="1">
    <citation type="submission" date="2020-02" db="EMBL/GenBank/DDBJ databases">
        <authorList>
            <person name="Meier V. D."/>
        </authorList>
    </citation>
    <scope>NUCLEOTIDE SEQUENCE</scope>
    <source>
        <strain evidence="2">AVDCRST_MAG59</strain>
    </source>
</reference>
<evidence type="ECO:0000313" key="2">
    <source>
        <dbReference type="EMBL" id="CAA9584208.1"/>
    </source>
</evidence>
<feature type="region of interest" description="Disordered" evidence="1">
    <location>
        <begin position="265"/>
        <end position="296"/>
    </location>
</feature>
<gene>
    <name evidence="2" type="ORF">AVDCRST_MAG59-5240</name>
</gene>
<proteinExistence type="predicted"/>
<evidence type="ECO:0000256" key="1">
    <source>
        <dbReference type="SAM" id="MobiDB-lite"/>
    </source>
</evidence>
<dbReference type="EMBL" id="CADCWF010000367">
    <property type="protein sequence ID" value="CAA9584208.1"/>
    <property type="molecule type" value="Genomic_DNA"/>
</dbReference>
<feature type="non-terminal residue" evidence="2">
    <location>
        <position position="1"/>
    </location>
</feature>
<protein>
    <submittedName>
        <fullName evidence="2">Various polyols ABC transporter, permease protein 2</fullName>
    </submittedName>
</protein>
<feature type="non-terminal residue" evidence="2">
    <location>
        <position position="296"/>
    </location>
</feature>
<accession>A0A6J4VPB0</accession>
<name>A0A6J4VPB0_9BACT</name>
<organism evidence="2">
    <name type="scientific">uncultured Thermomicrobiales bacterium</name>
    <dbReference type="NCBI Taxonomy" id="1645740"/>
    <lineage>
        <taxon>Bacteria</taxon>
        <taxon>Pseudomonadati</taxon>
        <taxon>Thermomicrobiota</taxon>
        <taxon>Thermomicrobia</taxon>
        <taxon>Thermomicrobiales</taxon>
        <taxon>environmental samples</taxon>
    </lineage>
</organism>
<dbReference type="AlphaFoldDB" id="A0A6J4VPB0"/>